<keyword evidence="2" id="KW-0808">Transferase</keyword>
<evidence type="ECO:0000256" key="1">
    <source>
        <dbReference type="ARBA" id="ARBA00009861"/>
    </source>
</evidence>
<dbReference type="GO" id="GO:0016746">
    <property type="term" value="F:acyltransferase activity"/>
    <property type="evidence" value="ECO:0007669"/>
    <property type="project" value="UniProtKB-KW"/>
</dbReference>
<dbReference type="Proteomes" id="UP001642360">
    <property type="component" value="Unassembled WGS sequence"/>
</dbReference>
<dbReference type="AlphaFoldDB" id="A0ABC8TX24"/>
<gene>
    <name evidence="4" type="ORF">ILEXP_LOCUS43778</name>
</gene>
<keyword evidence="5" id="KW-1185">Reference proteome</keyword>
<keyword evidence="3" id="KW-0012">Acyltransferase</keyword>
<dbReference type="PANTHER" id="PTHR31623:SF17">
    <property type="entry name" value="F21J9.9"/>
    <property type="match status" value="1"/>
</dbReference>
<dbReference type="PANTHER" id="PTHR31623">
    <property type="entry name" value="F21J9.9"/>
    <property type="match status" value="1"/>
</dbReference>
<evidence type="ECO:0000313" key="5">
    <source>
        <dbReference type="Proteomes" id="UP001642360"/>
    </source>
</evidence>
<evidence type="ECO:0000256" key="2">
    <source>
        <dbReference type="ARBA" id="ARBA00022679"/>
    </source>
</evidence>
<accession>A0ABC8TX24</accession>
<dbReference type="EMBL" id="CAUOFW020006280">
    <property type="protein sequence ID" value="CAK9174038.1"/>
    <property type="molecule type" value="Genomic_DNA"/>
</dbReference>
<proteinExistence type="inferred from homology"/>
<organism evidence="4 5">
    <name type="scientific">Ilex paraguariensis</name>
    <name type="common">yerba mate</name>
    <dbReference type="NCBI Taxonomy" id="185542"/>
    <lineage>
        <taxon>Eukaryota</taxon>
        <taxon>Viridiplantae</taxon>
        <taxon>Streptophyta</taxon>
        <taxon>Embryophyta</taxon>
        <taxon>Tracheophyta</taxon>
        <taxon>Spermatophyta</taxon>
        <taxon>Magnoliopsida</taxon>
        <taxon>eudicotyledons</taxon>
        <taxon>Gunneridae</taxon>
        <taxon>Pentapetalae</taxon>
        <taxon>asterids</taxon>
        <taxon>campanulids</taxon>
        <taxon>Aquifoliales</taxon>
        <taxon>Aquifoliaceae</taxon>
        <taxon>Ilex</taxon>
    </lineage>
</organism>
<reference evidence="4 5" key="1">
    <citation type="submission" date="2024-02" db="EMBL/GenBank/DDBJ databases">
        <authorList>
            <person name="Vignale AGUSTIN F."/>
            <person name="Sosa J E."/>
            <person name="Modenutti C."/>
        </authorList>
    </citation>
    <scope>NUCLEOTIDE SEQUENCE [LARGE SCALE GENOMIC DNA]</scope>
</reference>
<sequence>MFSDATITKLKANAQTIAQIQTNGMECQPTHVEVVTAVTWKALKSVARAKHGRLRDSLLIQTVNMRGRTVPPLPEISLGNFLLAAIARSSANENKMEVHDLVGLVRDETRDAIAKFAKLSVLNGNEFMLMLENILTKYLEGLCNSKVDVRRFSSLCKFPLYEVDFGWGKPDWVSLTSSPAEMVFLLDSKCGEGIEAWVNLNEQDMFHFQQDPDILAFSPVDQLPYLMQSKCFM</sequence>
<dbReference type="InterPro" id="IPR023213">
    <property type="entry name" value="CAT-like_dom_sf"/>
</dbReference>
<evidence type="ECO:0000313" key="4">
    <source>
        <dbReference type="EMBL" id="CAK9174038.1"/>
    </source>
</evidence>
<evidence type="ECO:0000256" key="3">
    <source>
        <dbReference type="ARBA" id="ARBA00023315"/>
    </source>
</evidence>
<dbReference type="Gene3D" id="3.30.559.10">
    <property type="entry name" value="Chloramphenicol acetyltransferase-like domain"/>
    <property type="match status" value="1"/>
</dbReference>
<protein>
    <submittedName>
        <fullName evidence="4">Uncharacterized protein</fullName>
    </submittedName>
</protein>
<dbReference type="Pfam" id="PF02458">
    <property type="entry name" value="Transferase"/>
    <property type="match status" value="1"/>
</dbReference>
<comment type="similarity">
    <text evidence="1">Belongs to the plant acyltransferase family.</text>
</comment>
<name>A0ABC8TX24_9AQUA</name>
<comment type="caution">
    <text evidence="4">The sequence shown here is derived from an EMBL/GenBank/DDBJ whole genome shotgun (WGS) entry which is preliminary data.</text>
</comment>